<evidence type="ECO:0000256" key="6">
    <source>
        <dbReference type="ARBA" id="ARBA00016139"/>
    </source>
</evidence>
<evidence type="ECO:0000313" key="13">
    <source>
        <dbReference type="Proteomes" id="UP001157439"/>
    </source>
</evidence>
<dbReference type="CDD" id="cd07989">
    <property type="entry name" value="LPLAT_AGPAT-like"/>
    <property type="match status" value="1"/>
</dbReference>
<keyword evidence="10" id="KW-0812">Transmembrane</keyword>
<accession>A0AA37TSV5</accession>
<evidence type="ECO:0000256" key="8">
    <source>
        <dbReference type="ARBA" id="ARBA00023315"/>
    </source>
</evidence>
<keyword evidence="9" id="KW-0443">Lipid metabolism</keyword>
<comment type="similarity">
    <text evidence="4 9">Belongs to the 1-acyl-sn-glycerol-3-phosphate acyltransferase family.</text>
</comment>
<dbReference type="GO" id="GO:0005886">
    <property type="term" value="C:plasma membrane"/>
    <property type="evidence" value="ECO:0007669"/>
    <property type="project" value="TreeGrafter"/>
</dbReference>
<dbReference type="PANTHER" id="PTHR10434:SF11">
    <property type="entry name" value="1-ACYL-SN-GLYCEROL-3-PHOSPHATE ACYLTRANSFERASE"/>
    <property type="match status" value="1"/>
</dbReference>
<protein>
    <recommendedName>
        <fullName evidence="6 9">1-acyl-sn-glycerol-3-phosphate acyltransferase</fullName>
        <ecNumber evidence="5 9">2.3.1.51</ecNumber>
    </recommendedName>
</protein>
<evidence type="ECO:0000256" key="1">
    <source>
        <dbReference type="ARBA" id="ARBA00001141"/>
    </source>
</evidence>
<evidence type="ECO:0000256" key="9">
    <source>
        <dbReference type="RuleBase" id="RU361267"/>
    </source>
</evidence>
<evidence type="ECO:0000259" key="11">
    <source>
        <dbReference type="SMART" id="SM00563"/>
    </source>
</evidence>
<dbReference type="GO" id="GO:0003841">
    <property type="term" value="F:1-acylglycerol-3-phosphate O-acyltransferase activity"/>
    <property type="evidence" value="ECO:0007669"/>
    <property type="project" value="UniProtKB-UniRule"/>
</dbReference>
<dbReference type="InterPro" id="IPR004552">
    <property type="entry name" value="AGP_acyltrans"/>
</dbReference>
<dbReference type="SUPFAM" id="SSF69593">
    <property type="entry name" value="Glycerol-3-phosphate (1)-acyltransferase"/>
    <property type="match status" value="1"/>
</dbReference>
<dbReference type="PANTHER" id="PTHR10434">
    <property type="entry name" value="1-ACYL-SN-GLYCEROL-3-PHOSPHATE ACYLTRANSFERASE"/>
    <property type="match status" value="1"/>
</dbReference>
<comment type="domain">
    <text evidence="9">The HXXXXD motif is essential for acyltransferase activity and may constitute the binding site for the phosphate moiety of the glycerol-3-phosphate.</text>
</comment>
<feature type="domain" description="Phospholipid/glycerol acyltransferase" evidence="11">
    <location>
        <begin position="66"/>
        <end position="181"/>
    </location>
</feature>
<comment type="catalytic activity">
    <reaction evidence="1 9">
        <text>a 1-acyl-sn-glycero-3-phosphate + an acyl-CoA = a 1,2-diacyl-sn-glycero-3-phosphate + CoA</text>
        <dbReference type="Rhea" id="RHEA:19709"/>
        <dbReference type="ChEBI" id="CHEBI:57287"/>
        <dbReference type="ChEBI" id="CHEBI:57970"/>
        <dbReference type="ChEBI" id="CHEBI:58342"/>
        <dbReference type="ChEBI" id="CHEBI:58608"/>
        <dbReference type="EC" id="2.3.1.51"/>
    </reaction>
</comment>
<dbReference type="Pfam" id="PF01553">
    <property type="entry name" value="Acyltransferase"/>
    <property type="match status" value="1"/>
</dbReference>
<sequence length="246" mass="27340">MLLLVRAILLGVFLVLGFLFTCVLVLIRPRHRNNVHRVARLFSWVSPVLGIKVILRGMENVSGSPTIYTGNHQNNFDLFTLTKAVPPATVSLGKKSLAWMPLFGQLYYLTGNILIDRGNRSKAVKTMGATADKITNSRLSVWIFPEGTRSRGRGILPFKTGAFHTALQAKVPVTPVVASCQSHIKLNRWNNGVVIVEMLNPIATDGYGREDVRQLAQDVREQMVKSFEANSAEAKVLMSRSLEQQQ</sequence>
<proteinExistence type="inferred from homology"/>
<comment type="pathway">
    <text evidence="2">Phospholipid metabolism; CDP-diacylglycerol biosynthesis; CDP-diacylglycerol from sn-glycerol 3-phosphate: step 2/3.</text>
</comment>
<keyword evidence="13" id="KW-1185">Reference proteome</keyword>
<comment type="pathway">
    <text evidence="3">Lipid metabolism.</text>
</comment>
<dbReference type="SMART" id="SM00563">
    <property type="entry name" value="PlsC"/>
    <property type="match status" value="1"/>
</dbReference>
<evidence type="ECO:0000256" key="3">
    <source>
        <dbReference type="ARBA" id="ARBA00005189"/>
    </source>
</evidence>
<evidence type="ECO:0000256" key="4">
    <source>
        <dbReference type="ARBA" id="ARBA00008655"/>
    </source>
</evidence>
<dbReference type="RefSeq" id="WP_095498030.1">
    <property type="nucleotide sequence ID" value="NZ_BSPO01000001.1"/>
</dbReference>
<keyword evidence="9" id="KW-0594">Phospholipid biosynthesis</keyword>
<dbReference type="Proteomes" id="UP001157439">
    <property type="component" value="Unassembled WGS sequence"/>
</dbReference>
<dbReference type="AlphaFoldDB" id="A0AA37TSV5"/>
<evidence type="ECO:0000256" key="10">
    <source>
        <dbReference type="SAM" id="Phobius"/>
    </source>
</evidence>
<name>A0AA37TSV5_9GAMM</name>
<evidence type="ECO:0000256" key="5">
    <source>
        <dbReference type="ARBA" id="ARBA00013211"/>
    </source>
</evidence>
<feature type="transmembrane region" description="Helical" evidence="10">
    <location>
        <begin position="6"/>
        <end position="26"/>
    </location>
</feature>
<reference evidence="12 13" key="1">
    <citation type="journal article" date="2014" name="Int. J. Syst. Evol. Microbiol.">
        <title>Complete genome sequence of Corynebacterium casei LMG S-19264T (=DSM 44701T), isolated from a smear-ripened cheese.</title>
        <authorList>
            <consortium name="US DOE Joint Genome Institute (JGI-PGF)"/>
            <person name="Walter F."/>
            <person name="Albersmeier A."/>
            <person name="Kalinowski J."/>
            <person name="Ruckert C."/>
        </authorList>
    </citation>
    <scope>NUCLEOTIDE SEQUENCE [LARGE SCALE GENOMIC DNA]</scope>
    <source>
        <strain evidence="12 13">NBRC 112785</strain>
    </source>
</reference>
<dbReference type="EC" id="2.3.1.51" evidence="5 9"/>
<dbReference type="GO" id="GO:0006654">
    <property type="term" value="P:phosphatidic acid biosynthetic process"/>
    <property type="evidence" value="ECO:0007669"/>
    <property type="project" value="TreeGrafter"/>
</dbReference>
<dbReference type="InterPro" id="IPR002123">
    <property type="entry name" value="Plipid/glycerol_acylTrfase"/>
</dbReference>
<keyword evidence="9" id="KW-1208">Phospholipid metabolism</keyword>
<keyword evidence="10" id="KW-0472">Membrane</keyword>
<evidence type="ECO:0000256" key="2">
    <source>
        <dbReference type="ARBA" id="ARBA00004728"/>
    </source>
</evidence>
<comment type="caution">
    <text evidence="12">The sequence shown here is derived from an EMBL/GenBank/DDBJ whole genome shotgun (WGS) entry which is preliminary data.</text>
</comment>
<dbReference type="NCBIfam" id="TIGR00530">
    <property type="entry name" value="AGP_acyltrn"/>
    <property type="match status" value="1"/>
</dbReference>
<keyword evidence="8 9" id="KW-0012">Acyltransferase</keyword>
<keyword evidence="9" id="KW-0444">Lipid biosynthesis</keyword>
<dbReference type="EMBL" id="BSPO01000001">
    <property type="protein sequence ID" value="GLS82479.1"/>
    <property type="molecule type" value="Genomic_DNA"/>
</dbReference>
<gene>
    <name evidence="12" type="primary">plsC</name>
    <name evidence="12" type="ORF">GCM10007894_04560</name>
</gene>
<organism evidence="12 13">
    <name type="scientific">Paraferrimonas haliotis</name>
    <dbReference type="NCBI Taxonomy" id="2013866"/>
    <lineage>
        <taxon>Bacteria</taxon>
        <taxon>Pseudomonadati</taxon>
        <taxon>Pseudomonadota</taxon>
        <taxon>Gammaproteobacteria</taxon>
        <taxon>Alteromonadales</taxon>
        <taxon>Ferrimonadaceae</taxon>
        <taxon>Paraferrimonas</taxon>
    </lineage>
</organism>
<evidence type="ECO:0000313" key="12">
    <source>
        <dbReference type="EMBL" id="GLS82479.1"/>
    </source>
</evidence>
<keyword evidence="7 9" id="KW-0808">Transferase</keyword>
<keyword evidence="10" id="KW-1133">Transmembrane helix</keyword>
<evidence type="ECO:0000256" key="7">
    <source>
        <dbReference type="ARBA" id="ARBA00022679"/>
    </source>
</evidence>